<sequence length="113" mass="12309">MTEVEIFYDASLKQVGLAMNTSAHSASYSFKLQKDSGHTLVSLGTTQKNSLTIQQNGGTLPTTIMWNVCHACARSQTSNTSVMLGAGSFPNASFDEIAIWRKPLQKEKFVGHL</sequence>
<dbReference type="EMBL" id="MU825420">
    <property type="protein sequence ID" value="KAJ7390091.1"/>
    <property type="molecule type" value="Genomic_DNA"/>
</dbReference>
<comment type="caution">
    <text evidence="1">The sequence shown here is derived from an EMBL/GenBank/DDBJ whole genome shotgun (WGS) entry which is preliminary data.</text>
</comment>
<reference evidence="1" key="1">
    <citation type="submission" date="2023-01" db="EMBL/GenBank/DDBJ databases">
        <title>Genome assembly of the deep-sea coral Lophelia pertusa.</title>
        <authorList>
            <person name="Herrera S."/>
            <person name="Cordes E."/>
        </authorList>
    </citation>
    <scope>NUCLEOTIDE SEQUENCE</scope>
    <source>
        <strain evidence="1">USNM1676648</strain>
        <tissue evidence="1">Polyp</tissue>
    </source>
</reference>
<name>A0A9W9ZY97_9CNID</name>
<dbReference type="Proteomes" id="UP001163046">
    <property type="component" value="Unassembled WGS sequence"/>
</dbReference>
<accession>A0A9W9ZY97</accession>
<proteinExistence type="predicted"/>
<evidence type="ECO:0000313" key="2">
    <source>
        <dbReference type="Proteomes" id="UP001163046"/>
    </source>
</evidence>
<protein>
    <submittedName>
        <fullName evidence="1">Uncharacterized protein</fullName>
    </submittedName>
</protein>
<gene>
    <name evidence="1" type="ORF">OS493_027121</name>
</gene>
<keyword evidence="2" id="KW-1185">Reference proteome</keyword>
<organism evidence="1 2">
    <name type="scientific">Desmophyllum pertusum</name>
    <dbReference type="NCBI Taxonomy" id="174260"/>
    <lineage>
        <taxon>Eukaryota</taxon>
        <taxon>Metazoa</taxon>
        <taxon>Cnidaria</taxon>
        <taxon>Anthozoa</taxon>
        <taxon>Hexacorallia</taxon>
        <taxon>Scleractinia</taxon>
        <taxon>Caryophylliina</taxon>
        <taxon>Caryophylliidae</taxon>
        <taxon>Desmophyllum</taxon>
    </lineage>
</organism>
<dbReference type="AlphaFoldDB" id="A0A9W9ZY97"/>
<evidence type="ECO:0000313" key="1">
    <source>
        <dbReference type="EMBL" id="KAJ7390091.1"/>
    </source>
</evidence>